<dbReference type="InterPro" id="IPR046341">
    <property type="entry name" value="SET_dom_sf"/>
</dbReference>
<dbReference type="PANTHER" id="PTHR47332:SF4">
    <property type="entry name" value="SET DOMAIN-CONTAINING PROTEIN 5"/>
    <property type="match status" value="1"/>
</dbReference>
<dbReference type="Proteomes" id="UP000799302">
    <property type="component" value="Unassembled WGS sequence"/>
</dbReference>
<dbReference type="Gene3D" id="2.170.270.10">
    <property type="entry name" value="SET domain"/>
    <property type="match status" value="1"/>
</dbReference>
<evidence type="ECO:0000259" key="1">
    <source>
        <dbReference type="PROSITE" id="PS50280"/>
    </source>
</evidence>
<dbReference type="EMBL" id="MU004238">
    <property type="protein sequence ID" value="KAF2666885.1"/>
    <property type="molecule type" value="Genomic_DNA"/>
</dbReference>
<organism evidence="2 3">
    <name type="scientific">Microthyrium microscopicum</name>
    <dbReference type="NCBI Taxonomy" id="703497"/>
    <lineage>
        <taxon>Eukaryota</taxon>
        <taxon>Fungi</taxon>
        <taxon>Dikarya</taxon>
        <taxon>Ascomycota</taxon>
        <taxon>Pezizomycotina</taxon>
        <taxon>Dothideomycetes</taxon>
        <taxon>Dothideomycetes incertae sedis</taxon>
        <taxon>Microthyriales</taxon>
        <taxon>Microthyriaceae</taxon>
        <taxon>Microthyrium</taxon>
    </lineage>
</organism>
<proteinExistence type="predicted"/>
<dbReference type="PROSITE" id="PS50280">
    <property type="entry name" value="SET"/>
    <property type="match status" value="1"/>
</dbReference>
<keyword evidence="3" id="KW-1185">Reference proteome</keyword>
<reference evidence="2" key="1">
    <citation type="journal article" date="2020" name="Stud. Mycol.">
        <title>101 Dothideomycetes genomes: a test case for predicting lifestyles and emergence of pathogens.</title>
        <authorList>
            <person name="Haridas S."/>
            <person name="Albert R."/>
            <person name="Binder M."/>
            <person name="Bloem J."/>
            <person name="Labutti K."/>
            <person name="Salamov A."/>
            <person name="Andreopoulos B."/>
            <person name="Baker S."/>
            <person name="Barry K."/>
            <person name="Bills G."/>
            <person name="Bluhm B."/>
            <person name="Cannon C."/>
            <person name="Castanera R."/>
            <person name="Culley D."/>
            <person name="Daum C."/>
            <person name="Ezra D."/>
            <person name="Gonzalez J."/>
            <person name="Henrissat B."/>
            <person name="Kuo A."/>
            <person name="Liang C."/>
            <person name="Lipzen A."/>
            <person name="Lutzoni F."/>
            <person name="Magnuson J."/>
            <person name="Mondo S."/>
            <person name="Nolan M."/>
            <person name="Ohm R."/>
            <person name="Pangilinan J."/>
            <person name="Park H.-J."/>
            <person name="Ramirez L."/>
            <person name="Alfaro M."/>
            <person name="Sun H."/>
            <person name="Tritt A."/>
            <person name="Yoshinaga Y."/>
            <person name="Zwiers L.-H."/>
            <person name="Turgeon B."/>
            <person name="Goodwin S."/>
            <person name="Spatafora J."/>
            <person name="Crous P."/>
            <person name="Grigoriev I."/>
        </authorList>
    </citation>
    <scope>NUCLEOTIDE SEQUENCE</scope>
    <source>
        <strain evidence="2">CBS 115976</strain>
    </source>
</reference>
<dbReference type="InterPro" id="IPR001214">
    <property type="entry name" value="SET_dom"/>
</dbReference>
<evidence type="ECO:0000313" key="2">
    <source>
        <dbReference type="EMBL" id="KAF2666885.1"/>
    </source>
</evidence>
<sequence>MAGYHPYRNLRLPPNAPFELRPSPGKGWGAFATRLIHRGEVILRENPLFVIPGPNVTDKSLWQAFLGLSQDQQQQFSYIRNNSSTLFTDMIQAMSQNHFTVVDDNPVTAQLHLLGFFVLQSRFNHSCLPNSTTPAAPTYTVTRYATRPIFAGDEITFSYTPDLKFMVRQERHRALRFVCTCSACQVSTPNRIGIPHQTVSDQRRVLIRGLQYLVSGQDPVLKRRHGPVEDMAVPPLFFDLAKKREAESLRIPLSAKFIAVLLYAALLEEEDILDDHMLNIMRPNSLRIAHRFRTRSNIAIVRHVWAQSTWAIRFWYALFYLWNKTDAADP</sequence>
<dbReference type="Pfam" id="PF00856">
    <property type="entry name" value="SET"/>
    <property type="match status" value="1"/>
</dbReference>
<feature type="domain" description="SET" evidence="1">
    <location>
        <begin position="16"/>
        <end position="160"/>
    </location>
</feature>
<dbReference type="SUPFAM" id="SSF82199">
    <property type="entry name" value="SET domain"/>
    <property type="match status" value="1"/>
</dbReference>
<dbReference type="InterPro" id="IPR053185">
    <property type="entry name" value="SET_domain_protein"/>
</dbReference>
<accession>A0A6A6U3P2</accession>
<dbReference type="OrthoDB" id="265717at2759"/>
<gene>
    <name evidence="2" type="ORF">BT63DRAFT_457843</name>
</gene>
<dbReference type="AlphaFoldDB" id="A0A6A6U3P2"/>
<name>A0A6A6U3P2_9PEZI</name>
<protein>
    <submittedName>
        <fullName evidence="2">SET domain-containing protein</fullName>
    </submittedName>
</protein>
<dbReference type="PANTHER" id="PTHR47332">
    <property type="entry name" value="SET DOMAIN-CONTAINING PROTEIN 5"/>
    <property type="match status" value="1"/>
</dbReference>
<evidence type="ECO:0000313" key="3">
    <source>
        <dbReference type="Proteomes" id="UP000799302"/>
    </source>
</evidence>
<dbReference type="CDD" id="cd20071">
    <property type="entry name" value="SET_SMYD"/>
    <property type="match status" value="1"/>
</dbReference>
<dbReference type="SMART" id="SM00317">
    <property type="entry name" value="SET"/>
    <property type="match status" value="1"/>
</dbReference>